<comment type="caution">
    <text evidence="1">The sequence shown here is derived from an EMBL/GenBank/DDBJ whole genome shotgun (WGS) entry which is preliminary data.</text>
</comment>
<dbReference type="Proteomes" id="UP000600171">
    <property type="component" value="Unassembled WGS sequence"/>
</dbReference>
<evidence type="ECO:0000313" key="2">
    <source>
        <dbReference type="Proteomes" id="UP000600171"/>
    </source>
</evidence>
<organism evidence="1 2">
    <name type="scientific">Rothia aerolata</name>
    <dbReference type="NCBI Taxonomy" id="1812262"/>
    <lineage>
        <taxon>Bacteria</taxon>
        <taxon>Bacillati</taxon>
        <taxon>Actinomycetota</taxon>
        <taxon>Actinomycetes</taxon>
        <taxon>Micrococcales</taxon>
        <taxon>Micrococcaceae</taxon>
        <taxon>Rothia</taxon>
    </lineage>
</organism>
<dbReference type="AlphaFoldDB" id="A0A917MWM6"/>
<evidence type="ECO:0000313" key="1">
    <source>
        <dbReference type="EMBL" id="GGH65121.1"/>
    </source>
</evidence>
<proteinExistence type="predicted"/>
<name>A0A917MWM6_9MICC</name>
<protein>
    <submittedName>
        <fullName evidence="1">Uncharacterized protein</fullName>
    </submittedName>
</protein>
<reference evidence="1 2" key="1">
    <citation type="journal article" date="2014" name="Int. J. Syst. Evol. Microbiol.">
        <title>Complete genome sequence of Corynebacterium casei LMG S-19264T (=DSM 44701T), isolated from a smear-ripened cheese.</title>
        <authorList>
            <consortium name="US DOE Joint Genome Institute (JGI-PGF)"/>
            <person name="Walter F."/>
            <person name="Albersmeier A."/>
            <person name="Kalinowski J."/>
            <person name="Ruckert C."/>
        </authorList>
    </citation>
    <scope>NUCLEOTIDE SEQUENCE [LARGE SCALE GENOMIC DNA]</scope>
    <source>
        <strain evidence="1 2">CCM 8669</strain>
    </source>
</reference>
<sequence length="216" mass="24014">MPENKSKFRFPKFNTNKPTPVAPEPLLVPLGRVITSYEESKIAESSSALAKVLFGRHMTKLPGWWREADACGVVSERLQNFCDTGNSFVQLEPGWGYAVAQEIDASFFVVETAALEQGAWAGTLEPGGEHLFDELLAMVKNAQRNLVTPILIESTIPDSEAPRSFSITSTLTRLRKAIPGNIREIDKFSRDAFSPPFSPFIQTLIRYEAEEITHGQ</sequence>
<dbReference type="EMBL" id="BMDC01000003">
    <property type="protein sequence ID" value="GGH65121.1"/>
    <property type="molecule type" value="Genomic_DNA"/>
</dbReference>
<gene>
    <name evidence="1" type="ORF">GCM10007359_18050</name>
</gene>
<keyword evidence="2" id="KW-1185">Reference proteome</keyword>
<accession>A0A917MWM6</accession>
<dbReference type="RefSeq" id="WP_188360044.1">
    <property type="nucleotide sequence ID" value="NZ_BMDC01000003.1"/>
</dbReference>